<sequence length="135" mass="14885">PRTWMARGYARVWSQLPAVAGQVTGAGCYAVNPAGRARWGAFPADVVADDGFVRMLFSLSERRLAGGFLMVLPEGRELVSVVHRWRSGNAALPESPSGGRLASLRAVARSWWSLPAFALVVGLRRHPFRLRLMWL</sequence>
<gene>
    <name evidence="1" type="ORF">ACFQ1S_09175</name>
</gene>
<organism evidence="1 2">
    <name type="scientific">Kibdelosporangium lantanae</name>
    <dbReference type="NCBI Taxonomy" id="1497396"/>
    <lineage>
        <taxon>Bacteria</taxon>
        <taxon>Bacillati</taxon>
        <taxon>Actinomycetota</taxon>
        <taxon>Actinomycetes</taxon>
        <taxon>Pseudonocardiales</taxon>
        <taxon>Pseudonocardiaceae</taxon>
        <taxon>Kibdelosporangium</taxon>
    </lineage>
</organism>
<feature type="non-terminal residue" evidence="1">
    <location>
        <position position="1"/>
    </location>
</feature>
<dbReference type="Proteomes" id="UP001597045">
    <property type="component" value="Unassembled WGS sequence"/>
</dbReference>
<evidence type="ECO:0000313" key="2">
    <source>
        <dbReference type="Proteomes" id="UP001597045"/>
    </source>
</evidence>
<protein>
    <submittedName>
        <fullName evidence="1">Uncharacterized protein</fullName>
    </submittedName>
</protein>
<dbReference type="EMBL" id="JBHTIS010000390">
    <property type="protein sequence ID" value="MFD1045725.1"/>
    <property type="molecule type" value="Genomic_DNA"/>
</dbReference>
<reference evidence="2" key="1">
    <citation type="journal article" date="2019" name="Int. J. Syst. Evol. Microbiol.">
        <title>The Global Catalogue of Microorganisms (GCM) 10K type strain sequencing project: providing services to taxonomists for standard genome sequencing and annotation.</title>
        <authorList>
            <consortium name="The Broad Institute Genomics Platform"/>
            <consortium name="The Broad Institute Genome Sequencing Center for Infectious Disease"/>
            <person name="Wu L."/>
            <person name="Ma J."/>
        </authorList>
    </citation>
    <scope>NUCLEOTIDE SEQUENCE [LARGE SCALE GENOMIC DNA]</scope>
    <source>
        <strain evidence="2">JCM 31486</strain>
    </source>
</reference>
<accession>A0ABW3M759</accession>
<comment type="caution">
    <text evidence="1">The sequence shown here is derived from an EMBL/GenBank/DDBJ whole genome shotgun (WGS) entry which is preliminary data.</text>
</comment>
<proteinExistence type="predicted"/>
<name>A0ABW3M759_9PSEU</name>
<evidence type="ECO:0000313" key="1">
    <source>
        <dbReference type="EMBL" id="MFD1045725.1"/>
    </source>
</evidence>
<keyword evidence="2" id="KW-1185">Reference proteome</keyword>